<name>A0A1J1J084_9DIPT</name>
<sequence>MGIARLKNVNLNIQNETEAKISIKETLNLISSLFLVNGLGNAFNVLSGMELQSSSNIPTLKAHS</sequence>
<organism evidence="1 2">
    <name type="scientific">Clunio marinus</name>
    <dbReference type="NCBI Taxonomy" id="568069"/>
    <lineage>
        <taxon>Eukaryota</taxon>
        <taxon>Metazoa</taxon>
        <taxon>Ecdysozoa</taxon>
        <taxon>Arthropoda</taxon>
        <taxon>Hexapoda</taxon>
        <taxon>Insecta</taxon>
        <taxon>Pterygota</taxon>
        <taxon>Neoptera</taxon>
        <taxon>Endopterygota</taxon>
        <taxon>Diptera</taxon>
        <taxon>Nematocera</taxon>
        <taxon>Chironomoidea</taxon>
        <taxon>Chironomidae</taxon>
        <taxon>Clunio</taxon>
    </lineage>
</organism>
<dbReference type="AlphaFoldDB" id="A0A1J1J084"/>
<reference evidence="1 2" key="1">
    <citation type="submission" date="2015-04" db="EMBL/GenBank/DDBJ databases">
        <authorList>
            <person name="Syromyatnikov M.Y."/>
            <person name="Popov V.N."/>
        </authorList>
    </citation>
    <scope>NUCLEOTIDE SEQUENCE [LARGE SCALE GENOMIC DNA]</scope>
</reference>
<dbReference type="Proteomes" id="UP000183832">
    <property type="component" value="Unassembled WGS sequence"/>
</dbReference>
<evidence type="ECO:0000313" key="1">
    <source>
        <dbReference type="EMBL" id="CRL05807.1"/>
    </source>
</evidence>
<gene>
    <name evidence="1" type="ORF">CLUMA_CG018836</name>
</gene>
<keyword evidence="2" id="KW-1185">Reference proteome</keyword>
<evidence type="ECO:0000313" key="2">
    <source>
        <dbReference type="Proteomes" id="UP000183832"/>
    </source>
</evidence>
<accession>A0A1J1J084</accession>
<protein>
    <submittedName>
        <fullName evidence="1">CLUMA_CG018836, isoform A</fullName>
    </submittedName>
</protein>
<dbReference type="EMBL" id="CVRI01000065">
    <property type="protein sequence ID" value="CRL05807.1"/>
    <property type="molecule type" value="Genomic_DNA"/>
</dbReference>
<proteinExistence type="predicted"/>